<dbReference type="InterPro" id="IPR036390">
    <property type="entry name" value="WH_DNA-bd_sf"/>
</dbReference>
<evidence type="ECO:0000256" key="2">
    <source>
        <dbReference type="ARBA" id="ARBA00023125"/>
    </source>
</evidence>
<dbReference type="InterPro" id="IPR055166">
    <property type="entry name" value="Transc_reg_Sar_Rot_HTH"/>
</dbReference>
<comment type="caution">
    <text evidence="5">The sequence shown here is derived from an EMBL/GenBank/DDBJ whole genome shotgun (WGS) entry which is preliminary data.</text>
</comment>
<dbReference type="InterPro" id="IPR036388">
    <property type="entry name" value="WH-like_DNA-bd_sf"/>
</dbReference>
<dbReference type="GO" id="GO:0006950">
    <property type="term" value="P:response to stress"/>
    <property type="evidence" value="ECO:0007669"/>
    <property type="project" value="TreeGrafter"/>
</dbReference>
<dbReference type="Pfam" id="PF22381">
    <property type="entry name" value="Staph_reg_Sar_Rot"/>
    <property type="match status" value="1"/>
</dbReference>
<dbReference type="PANTHER" id="PTHR33164:SF101">
    <property type="entry name" value="TRANSCRIPTIONAL REPRESSOR MPRA"/>
    <property type="match status" value="1"/>
</dbReference>
<dbReference type="PRINTS" id="PR00598">
    <property type="entry name" value="HTHMARR"/>
</dbReference>
<dbReference type="RefSeq" id="WP_044227998.1">
    <property type="nucleotide sequence ID" value="NZ_JRYR02000001.1"/>
</dbReference>
<organism evidence="5 6">
    <name type="scientific">Flammeovirga pacifica</name>
    <dbReference type="NCBI Taxonomy" id="915059"/>
    <lineage>
        <taxon>Bacteria</taxon>
        <taxon>Pseudomonadati</taxon>
        <taxon>Bacteroidota</taxon>
        <taxon>Cytophagia</taxon>
        <taxon>Cytophagales</taxon>
        <taxon>Flammeovirgaceae</taxon>
        <taxon>Flammeovirga</taxon>
    </lineage>
</organism>
<dbReference type="AlphaFoldDB" id="A0A1S1Z097"/>
<evidence type="ECO:0000313" key="5">
    <source>
        <dbReference type="EMBL" id="OHX66686.1"/>
    </source>
</evidence>
<name>A0A1S1Z097_FLAPC</name>
<dbReference type="InterPro" id="IPR000835">
    <property type="entry name" value="HTH_MarR-typ"/>
</dbReference>
<keyword evidence="6" id="KW-1185">Reference proteome</keyword>
<dbReference type="Proteomes" id="UP000179797">
    <property type="component" value="Unassembled WGS sequence"/>
</dbReference>
<keyword evidence="2" id="KW-0238">DNA-binding</keyword>
<gene>
    <name evidence="5" type="ORF">NH26_10105</name>
</gene>
<dbReference type="EMBL" id="JRYR02000001">
    <property type="protein sequence ID" value="OHX66686.1"/>
    <property type="molecule type" value="Genomic_DNA"/>
</dbReference>
<evidence type="ECO:0000256" key="1">
    <source>
        <dbReference type="ARBA" id="ARBA00023015"/>
    </source>
</evidence>
<dbReference type="SUPFAM" id="SSF46785">
    <property type="entry name" value="Winged helix' DNA-binding domain"/>
    <property type="match status" value="1"/>
</dbReference>
<dbReference type="GO" id="GO:0003700">
    <property type="term" value="F:DNA-binding transcription factor activity"/>
    <property type="evidence" value="ECO:0007669"/>
    <property type="project" value="InterPro"/>
</dbReference>
<protein>
    <submittedName>
        <fullName evidence="5">MarR family transcriptional regulator</fullName>
    </submittedName>
</protein>
<dbReference type="OrthoDB" id="763883at2"/>
<dbReference type="PANTHER" id="PTHR33164">
    <property type="entry name" value="TRANSCRIPTIONAL REGULATOR, MARR FAMILY"/>
    <property type="match status" value="1"/>
</dbReference>
<dbReference type="SMART" id="SM00347">
    <property type="entry name" value="HTH_MARR"/>
    <property type="match status" value="1"/>
</dbReference>
<dbReference type="PROSITE" id="PS50995">
    <property type="entry name" value="HTH_MARR_2"/>
    <property type="match status" value="1"/>
</dbReference>
<reference evidence="5 6" key="1">
    <citation type="journal article" date="2012" name="Int. J. Syst. Evol. Microbiol.">
        <title>Flammeovirga pacifica sp. nov., isolated from deep-sea sediment.</title>
        <authorList>
            <person name="Xu H."/>
            <person name="Fu Y."/>
            <person name="Yang N."/>
            <person name="Ding Z."/>
            <person name="Lai Q."/>
            <person name="Zeng R."/>
        </authorList>
    </citation>
    <scope>NUCLEOTIDE SEQUENCE [LARGE SCALE GENOMIC DNA]</scope>
    <source>
        <strain evidence="6">DSM 24597 / LMG 26175 / WPAGA1</strain>
    </source>
</reference>
<dbReference type="STRING" id="915059.NH26_10105"/>
<accession>A0A1S1Z097</accession>
<sequence>MAKIDDEIKTKFENDKHRFITNLIYTSNWVNSIANELFKSFGLSQEQFNILRILRGAKDWKTMNDIKSLMIHKTPNTTRLSDKLLHKELVERRRSESDRRIVYLKISEKGSQLLKEIDEYEENKKTFQFLENITDEEAAQFSELLDRLREKYP</sequence>
<evidence type="ECO:0000313" key="6">
    <source>
        <dbReference type="Proteomes" id="UP000179797"/>
    </source>
</evidence>
<feature type="domain" description="HTH marR-type" evidence="4">
    <location>
        <begin position="16"/>
        <end position="150"/>
    </location>
</feature>
<dbReference type="Gene3D" id="1.10.10.10">
    <property type="entry name" value="Winged helix-like DNA-binding domain superfamily/Winged helix DNA-binding domain"/>
    <property type="match status" value="1"/>
</dbReference>
<evidence type="ECO:0000256" key="3">
    <source>
        <dbReference type="ARBA" id="ARBA00023163"/>
    </source>
</evidence>
<keyword evidence="3" id="KW-0804">Transcription</keyword>
<proteinExistence type="predicted"/>
<dbReference type="InterPro" id="IPR039422">
    <property type="entry name" value="MarR/SlyA-like"/>
</dbReference>
<keyword evidence="1" id="KW-0805">Transcription regulation</keyword>
<evidence type="ECO:0000259" key="4">
    <source>
        <dbReference type="PROSITE" id="PS50995"/>
    </source>
</evidence>